<dbReference type="Proteomes" id="UP000604083">
    <property type="component" value="Unassembled WGS sequence"/>
</dbReference>
<dbReference type="RefSeq" id="WP_200391957.1">
    <property type="nucleotide sequence ID" value="NZ_JAENIO010000025.1"/>
</dbReference>
<dbReference type="Pfam" id="PF07589">
    <property type="entry name" value="PEP-CTERM"/>
    <property type="match status" value="1"/>
</dbReference>
<dbReference type="NCBIfam" id="TIGR02595">
    <property type="entry name" value="PEP_CTERM"/>
    <property type="match status" value="1"/>
</dbReference>
<evidence type="ECO:0000313" key="4">
    <source>
        <dbReference type="Proteomes" id="UP000604083"/>
    </source>
</evidence>
<dbReference type="InterPro" id="IPR013424">
    <property type="entry name" value="Ice-binding_C"/>
</dbReference>
<organism evidence="3 4">
    <name type="scientific">Roseibacillus ishigakijimensis</name>
    <dbReference type="NCBI Taxonomy" id="454146"/>
    <lineage>
        <taxon>Bacteria</taxon>
        <taxon>Pseudomonadati</taxon>
        <taxon>Verrucomicrobiota</taxon>
        <taxon>Verrucomicrobiia</taxon>
        <taxon>Verrucomicrobiales</taxon>
        <taxon>Verrucomicrobiaceae</taxon>
        <taxon>Roseibacillus</taxon>
    </lineage>
</organism>
<feature type="domain" description="Ice-binding protein C-terminal" evidence="2">
    <location>
        <begin position="258"/>
        <end position="279"/>
    </location>
</feature>
<keyword evidence="4" id="KW-1185">Reference proteome</keyword>
<evidence type="ECO:0000256" key="1">
    <source>
        <dbReference type="SAM" id="SignalP"/>
    </source>
</evidence>
<reference evidence="3" key="1">
    <citation type="submission" date="2021-01" db="EMBL/GenBank/DDBJ databases">
        <title>Modified the classification status of verrucomicrobia.</title>
        <authorList>
            <person name="Feng X."/>
        </authorList>
    </citation>
    <scope>NUCLEOTIDE SEQUENCE</scope>
    <source>
        <strain evidence="3">KCTC 12986</strain>
    </source>
</reference>
<comment type="caution">
    <text evidence="3">The sequence shown here is derived from an EMBL/GenBank/DDBJ whole genome shotgun (WGS) entry which is preliminary data.</text>
</comment>
<accession>A0A934VHZ8</accession>
<feature type="signal peptide" evidence="1">
    <location>
        <begin position="1"/>
        <end position="21"/>
    </location>
</feature>
<dbReference type="AlphaFoldDB" id="A0A934VHZ8"/>
<protein>
    <submittedName>
        <fullName evidence="3">PEP-CTERM sorting domain-containing protein</fullName>
    </submittedName>
</protein>
<feature type="chain" id="PRO_5037345073" evidence="1">
    <location>
        <begin position="22"/>
        <end position="280"/>
    </location>
</feature>
<name>A0A934VHZ8_9BACT</name>
<evidence type="ECO:0000313" key="3">
    <source>
        <dbReference type="EMBL" id="MBK1834528.1"/>
    </source>
</evidence>
<dbReference type="EMBL" id="JAENIO010000025">
    <property type="protein sequence ID" value="MBK1834528.1"/>
    <property type="molecule type" value="Genomic_DNA"/>
</dbReference>
<proteinExistence type="predicted"/>
<gene>
    <name evidence="3" type="ORF">JIN78_10690</name>
</gene>
<sequence>MKNINLLSFLGLFSTLASSQAAIIGYYEVGGTYQESWGSSGNLVGGYYDGQNLSDIPTSQFFGADDHHFALIGGDGLSYQYRVYPLNGGDNSLSTTGTSTTLTGGPLAGQPIKNSSWLGSTNGVQYYADADGGVVRYYDYGTHSLHFDASWTSFSNGSLDGMATAVGLGLSDMGGGNAMNENLYVNIEADGTHEYYNLDNGFRSGESINGYGNWTTFSGGLLDGLTLTQLDANPVGTHNGVSYRFIGTSQDGMYFDIVPEPSTALLGLVGLAGLARRRRA</sequence>
<evidence type="ECO:0000259" key="2">
    <source>
        <dbReference type="Pfam" id="PF07589"/>
    </source>
</evidence>
<keyword evidence="1" id="KW-0732">Signal</keyword>